<feature type="region of interest" description="Disordered" evidence="1">
    <location>
        <begin position="23"/>
        <end position="43"/>
    </location>
</feature>
<dbReference type="AlphaFoldDB" id="D9PIW5"/>
<evidence type="ECO:0000313" key="2">
    <source>
        <dbReference type="EMBL" id="EFK96499.1"/>
    </source>
</evidence>
<comment type="caution">
    <text evidence="2">The sequence shown here is derived from an EMBL/GenBank/DDBJ whole genome shotgun (WGS) entry which is preliminary data.</text>
</comment>
<reference evidence="2" key="1">
    <citation type="submission" date="2010-07" db="EMBL/GenBank/DDBJ databases">
        <authorList>
            <consortium name="CONSOLIDER consortium CSD2007-00005"/>
            <person name="Guazzaroni M.-E."/>
            <person name="Richter M."/>
            <person name="Garcia-Salamanca A."/>
            <person name="Yarza P."/>
            <person name="Ferrer M."/>
        </authorList>
    </citation>
    <scope>NUCLEOTIDE SEQUENCE</scope>
</reference>
<organism evidence="2">
    <name type="scientific">sediment metagenome</name>
    <dbReference type="NCBI Taxonomy" id="749907"/>
    <lineage>
        <taxon>unclassified sequences</taxon>
        <taxon>metagenomes</taxon>
        <taxon>ecological metagenomes</taxon>
    </lineage>
</organism>
<dbReference type="Gene3D" id="1.50.10.100">
    <property type="entry name" value="Chondroitin AC/alginate lyase"/>
    <property type="match status" value="1"/>
</dbReference>
<feature type="non-terminal residue" evidence="2">
    <location>
        <position position="111"/>
    </location>
</feature>
<dbReference type="InterPro" id="IPR008929">
    <property type="entry name" value="Chondroitin_lyas"/>
</dbReference>
<evidence type="ECO:0000256" key="1">
    <source>
        <dbReference type="SAM" id="MobiDB-lite"/>
    </source>
</evidence>
<sequence length="111" mass="12271">MNARVWLAPLLWGTTIVSLLRPGGAAESPPRSSPPPVPPEHPRLYLRAPQVADLPRRLAHPVLAPVVARLEKLAQRSPQFRAEWRALQYLVKPDPAAGRTLVAETLALLQR</sequence>
<dbReference type="EMBL" id="ADZX01000464">
    <property type="protein sequence ID" value="EFK96499.1"/>
    <property type="molecule type" value="Genomic_DNA"/>
</dbReference>
<reference evidence="2" key="2">
    <citation type="journal article" date="2011" name="Microb. Ecol.">
        <title>Taxonomic and Functional Metagenomic Profiling of the Microbial Community in the Anoxic Sediment of a Sub-saline Shallow Lake (Laguna de Carrizo, Central Spain).</title>
        <authorList>
            <person name="Ferrer M."/>
            <person name="Guazzaroni M.E."/>
            <person name="Richter M."/>
            <person name="Garcia-Salamanca A."/>
            <person name="Yarza P."/>
            <person name="Suarez-Suarez A."/>
            <person name="Solano J."/>
            <person name="Alcaide M."/>
            <person name="van Dillewijn P."/>
            <person name="Molina-Henares M.A."/>
            <person name="Lopez-Cortes N."/>
            <person name="Al-Ramahi Y."/>
            <person name="Guerrero C."/>
            <person name="Acosta A."/>
            <person name="de Eugenio L.I."/>
            <person name="Martinez V."/>
            <person name="Marques S."/>
            <person name="Rojo F."/>
            <person name="Santero E."/>
            <person name="Genilloud O."/>
            <person name="Perez-Perez J."/>
            <person name="Rossello-Mora R."/>
            <person name="Ramos J.L."/>
        </authorList>
    </citation>
    <scope>NUCLEOTIDE SEQUENCE</scope>
</reference>
<protein>
    <submittedName>
        <fullName evidence="2">Uncharacterized protein</fullName>
    </submittedName>
</protein>
<proteinExistence type="predicted"/>
<gene>
    <name evidence="2" type="ORF">LDC_1474</name>
</gene>
<accession>D9PIW5</accession>
<name>D9PIW5_9ZZZZ</name>